<proteinExistence type="predicted"/>
<dbReference type="EMBL" id="CP013099">
    <property type="protein sequence ID" value="ALP52097.1"/>
    <property type="molecule type" value="Genomic_DNA"/>
</dbReference>
<keyword evidence="3" id="KW-1185">Reference proteome</keyword>
<dbReference type="SUPFAM" id="SSF111283">
    <property type="entry name" value="Putative modulator of DNA gyrase, PmbA/TldD"/>
    <property type="match status" value="1"/>
</dbReference>
<dbReference type="Pfam" id="PF19289">
    <property type="entry name" value="PmbA_TldD_3rd"/>
    <property type="match status" value="1"/>
</dbReference>
<dbReference type="PANTHER" id="PTHR43666">
    <property type="entry name" value="TLDD PROTEIN"/>
    <property type="match status" value="1"/>
</dbReference>
<dbReference type="InterPro" id="IPR045569">
    <property type="entry name" value="Metalloprtase-TldD/E_C"/>
</dbReference>
<reference evidence="2" key="1">
    <citation type="submission" date="2015-10" db="EMBL/GenBank/DDBJ databases">
        <title>Description of Candidatus Tenderia electrophaga gen. nov, sp. nov., an Uncultivated Electroautotroph from a Biocathode Enrichment.</title>
        <authorList>
            <person name="Eddie B.J."/>
            <person name="Malanoski A.P."/>
            <person name="Wang Z."/>
            <person name="Hall R.J."/>
            <person name="Oh S.D."/>
            <person name="Heiner C."/>
            <person name="Lin B."/>
            <person name="Strycharz-Glaven S.M."/>
        </authorList>
    </citation>
    <scope>NUCLEOTIDE SEQUENCE [LARGE SCALE GENOMIC DNA]</scope>
    <source>
        <strain evidence="2">NRL1</strain>
    </source>
</reference>
<dbReference type="PANTHER" id="PTHR43666:SF1">
    <property type="entry name" value="CONSERVED PROTEIN"/>
    <property type="match status" value="1"/>
</dbReference>
<protein>
    <recommendedName>
        <fullName evidence="1">Metalloprotease TldD/E C-terminal domain-containing protein</fullName>
    </recommendedName>
</protein>
<organism evidence="2 3">
    <name type="scientific">Candidatus Tenderia electrophaga</name>
    <dbReference type="NCBI Taxonomy" id="1748243"/>
    <lineage>
        <taxon>Bacteria</taxon>
        <taxon>Pseudomonadati</taxon>
        <taxon>Pseudomonadota</taxon>
        <taxon>Gammaproteobacteria</taxon>
        <taxon>Candidatus Tenderiales</taxon>
        <taxon>Candidatus Tenderiaceae</taxon>
        <taxon>Candidatus Tenderia</taxon>
    </lineage>
</organism>
<evidence type="ECO:0000313" key="3">
    <source>
        <dbReference type="Proteomes" id="UP000055136"/>
    </source>
</evidence>
<dbReference type="Proteomes" id="UP000055136">
    <property type="component" value="Chromosome"/>
</dbReference>
<dbReference type="InterPro" id="IPR036059">
    <property type="entry name" value="TldD/PmbA_sf"/>
</dbReference>
<accession>A0A0S2TAF8</accession>
<gene>
    <name evidence="2" type="ORF">Tel_02480</name>
</gene>
<sequence>MEIHFRQLSEQLCNSLKDGEVLLLNYDGEQSDFVRFNRNRIRQAGHVRQQSLQLDLIHSQREASAVIQINGDLRSDVYQAERALQALRRRLPLLPQDPYLNYSSEWHDTYQPGRDCLPPTHEVIDQIIDCAADLDLVGLWAGGEITHGFANALGQFNWHSNFNFNFDWSVYLQDDKAVKQNYAGVDWSPAHLKHKVEFARDTLGLLDKPPITIKPGRYRVFLAPQALYELMTLLNWGGFGLKSHRTATTPLIKMVREGVKLDARVTLTENHAGGITPRFTRSGFIKPDTVPLIVNGEYAQCLAYPRSAKEYGSAVNCSIEHPQTLEMDSGELPQDEVLKALDTGVYISNLWYCNYSDRNHCRITGMTRFACLWVENGVPVAPLNVMRFDESVLSILGEKLVDLTREREQIFDTGTYERRSESSAKLPGVLVDDFSFTL</sequence>
<feature type="domain" description="Metalloprotease TldD/E C-terminal" evidence="1">
    <location>
        <begin position="215"/>
        <end position="437"/>
    </location>
</feature>
<dbReference type="GO" id="GO:0006508">
    <property type="term" value="P:proteolysis"/>
    <property type="evidence" value="ECO:0007669"/>
    <property type="project" value="InterPro"/>
</dbReference>
<evidence type="ECO:0000259" key="1">
    <source>
        <dbReference type="Pfam" id="PF19289"/>
    </source>
</evidence>
<evidence type="ECO:0000313" key="2">
    <source>
        <dbReference type="EMBL" id="ALP52097.1"/>
    </source>
</evidence>
<dbReference type="AlphaFoldDB" id="A0A0S2TAF8"/>
<dbReference type="STRING" id="1748243.Tel_02480"/>
<dbReference type="GO" id="GO:0008237">
    <property type="term" value="F:metallopeptidase activity"/>
    <property type="evidence" value="ECO:0007669"/>
    <property type="project" value="InterPro"/>
</dbReference>
<dbReference type="KEGG" id="tee:Tel_02480"/>
<name>A0A0S2TAF8_9GAMM</name>